<dbReference type="PROSITE" id="PS00940">
    <property type="entry name" value="GAMMA_THIONIN"/>
    <property type="match status" value="1"/>
</dbReference>
<feature type="domain" description="Knottins-like" evidence="6">
    <location>
        <begin position="40"/>
        <end position="85"/>
    </location>
</feature>
<evidence type="ECO:0000313" key="8">
    <source>
        <dbReference type="Proteomes" id="UP000447434"/>
    </source>
</evidence>
<dbReference type="PANTHER" id="PTHR33147">
    <property type="entry name" value="DEFENSIN-LIKE PROTEIN 1"/>
    <property type="match status" value="1"/>
</dbReference>
<keyword evidence="2" id="KW-0295">Fungicide</keyword>
<dbReference type="OrthoDB" id="683455at2759"/>
<dbReference type="InterPro" id="IPR036574">
    <property type="entry name" value="Scorpion_toxin-like_sf"/>
</dbReference>
<reference evidence="8" key="1">
    <citation type="journal article" date="2020" name="Nat. Commun.">
        <title>Genome sequence of the cluster root forming white lupin.</title>
        <authorList>
            <person name="Hufnagel B."/>
            <person name="Marques A."/>
            <person name="Soriano A."/>
            <person name="Marques L."/>
            <person name="Divol F."/>
            <person name="Doumas P."/>
            <person name="Sallet E."/>
            <person name="Mancinotti D."/>
            <person name="Carrere S."/>
            <person name="Marande W."/>
            <person name="Arribat S."/>
            <person name="Keller J."/>
            <person name="Huneau C."/>
            <person name="Blein T."/>
            <person name="Aime D."/>
            <person name="Laguerre M."/>
            <person name="Taylor J."/>
            <person name="Schubert V."/>
            <person name="Nelson M."/>
            <person name="Geu-Flores F."/>
            <person name="Crespi M."/>
            <person name="Gallardo-Guerrero K."/>
            <person name="Delaux P.-M."/>
            <person name="Salse J."/>
            <person name="Berges H."/>
            <person name="Guyot R."/>
            <person name="Gouzy J."/>
            <person name="Peret B."/>
        </authorList>
    </citation>
    <scope>NUCLEOTIDE SEQUENCE [LARGE SCALE GENOMIC DNA]</scope>
    <source>
        <strain evidence="8">cv. Amiga</strain>
    </source>
</reference>
<dbReference type="EMBL" id="WOCE01000012">
    <property type="protein sequence ID" value="KAE9603080.1"/>
    <property type="molecule type" value="Genomic_DNA"/>
</dbReference>
<dbReference type="InterPro" id="IPR003614">
    <property type="entry name" value="Knottins"/>
</dbReference>
<evidence type="ECO:0000256" key="4">
    <source>
        <dbReference type="ARBA" id="ARBA00023157"/>
    </source>
</evidence>
<dbReference type="AlphaFoldDB" id="A0A6A4PNM5"/>
<dbReference type="GO" id="GO:0050832">
    <property type="term" value="P:defense response to fungus"/>
    <property type="evidence" value="ECO:0007669"/>
    <property type="project" value="UniProtKB-KW"/>
</dbReference>
<keyword evidence="1" id="KW-0929">Antimicrobial</keyword>
<organism evidence="7 8">
    <name type="scientific">Lupinus albus</name>
    <name type="common">White lupine</name>
    <name type="synonym">Lupinus termis</name>
    <dbReference type="NCBI Taxonomy" id="3870"/>
    <lineage>
        <taxon>Eukaryota</taxon>
        <taxon>Viridiplantae</taxon>
        <taxon>Streptophyta</taxon>
        <taxon>Embryophyta</taxon>
        <taxon>Tracheophyta</taxon>
        <taxon>Spermatophyta</taxon>
        <taxon>Magnoliopsida</taxon>
        <taxon>eudicotyledons</taxon>
        <taxon>Gunneridae</taxon>
        <taxon>Pentapetalae</taxon>
        <taxon>rosids</taxon>
        <taxon>fabids</taxon>
        <taxon>Fabales</taxon>
        <taxon>Fabaceae</taxon>
        <taxon>Papilionoideae</taxon>
        <taxon>50 kb inversion clade</taxon>
        <taxon>genistoids sensu lato</taxon>
        <taxon>core genistoids</taxon>
        <taxon>Genisteae</taxon>
        <taxon>Lupinus</taxon>
    </lineage>
</organism>
<dbReference type="SMART" id="SM00505">
    <property type="entry name" value="Knot1"/>
    <property type="match status" value="1"/>
</dbReference>
<evidence type="ECO:0000256" key="3">
    <source>
        <dbReference type="ARBA" id="ARBA00022729"/>
    </source>
</evidence>
<keyword evidence="5" id="KW-0472">Membrane</keyword>
<keyword evidence="5" id="KW-1133">Transmembrane helix</keyword>
<evidence type="ECO:0000259" key="6">
    <source>
        <dbReference type="SMART" id="SM00505"/>
    </source>
</evidence>
<proteinExistence type="predicted"/>
<evidence type="ECO:0000256" key="5">
    <source>
        <dbReference type="SAM" id="Phobius"/>
    </source>
</evidence>
<dbReference type="CDD" id="cd00107">
    <property type="entry name" value="Knot1"/>
    <property type="match status" value="1"/>
</dbReference>
<comment type="caution">
    <text evidence="7">The sequence shown here is derived from an EMBL/GenBank/DDBJ whole genome shotgun (WGS) entry which is preliminary data.</text>
</comment>
<gene>
    <name evidence="7" type="ORF">Lalb_Chr12g0206521</name>
</gene>
<name>A0A6A4PNM5_LUPAL</name>
<keyword evidence="3" id="KW-0732">Signal</keyword>
<dbReference type="Pfam" id="PF00304">
    <property type="entry name" value="Gamma-thionin"/>
    <property type="match status" value="1"/>
</dbReference>
<keyword evidence="5" id="KW-0812">Transmembrane</keyword>
<accession>A0A6A4PNM5</accession>
<dbReference type="InterPro" id="IPR008176">
    <property type="entry name" value="Defensin_plant"/>
</dbReference>
<evidence type="ECO:0000256" key="2">
    <source>
        <dbReference type="ARBA" id="ARBA00022577"/>
    </source>
</evidence>
<dbReference type="GO" id="GO:0031640">
    <property type="term" value="P:killing of cells of another organism"/>
    <property type="evidence" value="ECO:0007669"/>
    <property type="project" value="UniProtKB-KW"/>
</dbReference>
<sequence>MTWFPLSSFCLVYVNFVVYICHILCLYAEMGPTMMEEARTCKSKSQRYKGSCYSDNNCAIICEGEGFTGGKCHGFFCKCWCKRPCLD</sequence>
<feature type="transmembrane region" description="Helical" evidence="5">
    <location>
        <begin position="6"/>
        <end position="27"/>
    </location>
</feature>
<dbReference type="PANTHER" id="PTHR33147:SF39">
    <property type="entry name" value="DRO1 PROTEIN-RELATED"/>
    <property type="match status" value="1"/>
</dbReference>
<evidence type="ECO:0000256" key="1">
    <source>
        <dbReference type="ARBA" id="ARBA00022529"/>
    </source>
</evidence>
<keyword evidence="8" id="KW-1185">Reference proteome</keyword>
<dbReference type="PRINTS" id="PR00288">
    <property type="entry name" value="PUROTHIONIN"/>
</dbReference>
<keyword evidence="4" id="KW-1015">Disulfide bond</keyword>
<evidence type="ECO:0000313" key="7">
    <source>
        <dbReference type="EMBL" id="KAE9603080.1"/>
    </source>
</evidence>
<protein>
    <submittedName>
        <fullName evidence="7">Putative defensin, plant</fullName>
    </submittedName>
</protein>
<dbReference type="Proteomes" id="UP000447434">
    <property type="component" value="Chromosome 12"/>
</dbReference>
<dbReference type="SUPFAM" id="SSF57095">
    <property type="entry name" value="Scorpion toxin-like"/>
    <property type="match status" value="1"/>
</dbReference>
<dbReference type="Gene3D" id="3.30.30.10">
    <property type="entry name" value="Knottin, scorpion toxin-like"/>
    <property type="match status" value="1"/>
</dbReference>